<dbReference type="OrthoDB" id="1125209at2759"/>
<protein>
    <submittedName>
        <fullName evidence="2">Uncharacterized protein LOC130498062</fullName>
    </submittedName>
</protein>
<gene>
    <name evidence="2" type="primary">LOC130498062</name>
</gene>
<dbReference type="GeneID" id="130498062"/>
<evidence type="ECO:0000313" key="2">
    <source>
        <dbReference type="RefSeq" id="XP_056847384.1"/>
    </source>
</evidence>
<name>A0A9W3C7C6_RAPSA</name>
<reference evidence="2" key="2">
    <citation type="submission" date="2025-08" db="UniProtKB">
        <authorList>
            <consortium name="RefSeq"/>
        </authorList>
    </citation>
    <scope>IDENTIFICATION</scope>
    <source>
        <tissue evidence="2">Leaf</tissue>
    </source>
</reference>
<sequence length="243" mass="27122">MAMVVIMSLPSSLHPLPLPLRFRPPPDPPPRLPFPMSFEALCPPLWLSSLIPSEALSPPEPPDLPPCSPFPVTFEALFPPEPPDPHDASCRLSVLLDVDTPFTLVRLYSSISVCSHVDWYEMIVVWVSPNIWIMVLNCNVPVTFGSFGSDVVPARGFSVAFVRFPAVCGPSMFERTLTWLLQLNMSIEGFHYPVASFVRLFVFPIFPPLWSEVDVQASLVWLMLFSAYVAVFVTSEVTRLFGS</sequence>
<dbReference type="Proteomes" id="UP000504610">
    <property type="component" value="Chromosome 7"/>
</dbReference>
<organism evidence="1 2">
    <name type="scientific">Raphanus sativus</name>
    <name type="common">Radish</name>
    <name type="synonym">Raphanus raphanistrum var. sativus</name>
    <dbReference type="NCBI Taxonomy" id="3726"/>
    <lineage>
        <taxon>Eukaryota</taxon>
        <taxon>Viridiplantae</taxon>
        <taxon>Streptophyta</taxon>
        <taxon>Embryophyta</taxon>
        <taxon>Tracheophyta</taxon>
        <taxon>Spermatophyta</taxon>
        <taxon>Magnoliopsida</taxon>
        <taxon>eudicotyledons</taxon>
        <taxon>Gunneridae</taxon>
        <taxon>Pentapetalae</taxon>
        <taxon>rosids</taxon>
        <taxon>malvids</taxon>
        <taxon>Brassicales</taxon>
        <taxon>Brassicaceae</taxon>
        <taxon>Brassiceae</taxon>
        <taxon>Raphanus</taxon>
    </lineage>
</organism>
<keyword evidence="1" id="KW-1185">Reference proteome</keyword>
<evidence type="ECO:0000313" key="1">
    <source>
        <dbReference type="Proteomes" id="UP000504610"/>
    </source>
</evidence>
<proteinExistence type="predicted"/>
<accession>A0A9W3C7C6</accession>
<reference evidence="1" key="1">
    <citation type="journal article" date="2019" name="Database">
        <title>The radish genome database (RadishGD): an integrated information resource for radish genomics.</title>
        <authorList>
            <person name="Yu H.J."/>
            <person name="Baek S."/>
            <person name="Lee Y.J."/>
            <person name="Cho A."/>
            <person name="Mun J.H."/>
        </authorList>
    </citation>
    <scope>NUCLEOTIDE SEQUENCE [LARGE SCALE GENOMIC DNA]</scope>
    <source>
        <strain evidence="1">cv. WK10039</strain>
    </source>
</reference>
<dbReference type="RefSeq" id="XP_056847384.1">
    <property type="nucleotide sequence ID" value="XM_056991404.1"/>
</dbReference>
<dbReference type="KEGG" id="rsz:130498062"/>
<dbReference type="AlphaFoldDB" id="A0A9W3C7C6"/>